<keyword evidence="5 9" id="KW-0862">Zinc</keyword>
<keyword evidence="2 9" id="KW-0645">Protease</keyword>
<feature type="binding site" evidence="9">
    <location>
        <position position="137"/>
    </location>
    <ligand>
        <name>Zn(2+)</name>
        <dbReference type="ChEBI" id="CHEBI:29105"/>
        <note>catalytic</note>
    </ligand>
</feature>
<comment type="cofactor">
    <cofactor evidence="9">
        <name>Zn(2+)</name>
        <dbReference type="ChEBI" id="CHEBI:29105"/>
    </cofactor>
    <text evidence="9">Binds 1 zinc ion per subunit.</text>
</comment>
<dbReference type="RefSeq" id="WP_348709530.1">
    <property type="nucleotide sequence ID" value="NZ_CAXIXY010000003.1"/>
</dbReference>
<feature type="chain" id="PRO_5047473782" description="D-alanyl-D-alanine dipeptidase" evidence="11">
    <location>
        <begin position="20"/>
        <end position="223"/>
    </location>
</feature>
<dbReference type="SUPFAM" id="SSF55166">
    <property type="entry name" value="Hedgehog/DD-peptidase"/>
    <property type="match status" value="1"/>
</dbReference>
<accession>A0ABM9NQ36</accession>
<evidence type="ECO:0000256" key="3">
    <source>
        <dbReference type="ARBA" id="ARBA00022723"/>
    </source>
</evidence>
<dbReference type="GO" id="GO:0160237">
    <property type="term" value="F:D-Ala-D-Ala dipeptidase activity"/>
    <property type="evidence" value="ECO:0007669"/>
    <property type="project" value="UniProtKB-EC"/>
</dbReference>
<comment type="similarity">
    <text evidence="9 10">Belongs to the peptidase M15D family.</text>
</comment>
<keyword evidence="11" id="KW-0732">Signal</keyword>
<dbReference type="Pfam" id="PF01427">
    <property type="entry name" value="Peptidase_M15"/>
    <property type="match status" value="1"/>
</dbReference>
<comment type="catalytic activity">
    <reaction evidence="1 9 10">
        <text>D-alanyl-D-alanine + H2O = 2 D-alanine</text>
        <dbReference type="Rhea" id="RHEA:20661"/>
        <dbReference type="ChEBI" id="CHEBI:15377"/>
        <dbReference type="ChEBI" id="CHEBI:57416"/>
        <dbReference type="ChEBI" id="CHEBI:57822"/>
        <dbReference type="EC" id="3.4.13.22"/>
    </reaction>
</comment>
<keyword evidence="6 9" id="KW-0224">Dipeptidase</keyword>
<comment type="caution">
    <text evidence="12">The sequence shown here is derived from an EMBL/GenBank/DDBJ whole genome shotgun (WGS) entry which is preliminary data.</text>
</comment>
<evidence type="ECO:0000256" key="9">
    <source>
        <dbReference type="HAMAP-Rule" id="MF_01924"/>
    </source>
</evidence>
<evidence type="ECO:0000256" key="4">
    <source>
        <dbReference type="ARBA" id="ARBA00022801"/>
    </source>
</evidence>
<sequence length="223" mass="25857">MKKWIFSIILALITLQSYSQELPEGFSYVKDFAPTIQQELRYCSHNNFLGVPVDGYEEPVLITSTKTAKALAKVQKELEKKGLSLKIFDAYRPQSAVNHFVRWARVPNDTLTKKDYYPKLNKRNLFKLGYIASKSGHSRGSSVDLTIVHVGTDTELDMGSPFDFFGKISHPSYPNLTKQQKANRYLLRKVMMANGFRPYKNEWWHFTLNNEPFPKTYFDFPIK</sequence>
<organism evidence="12 13">
    <name type="scientific">Tenacibaculum platacis</name>
    <dbReference type="NCBI Taxonomy" id="3137852"/>
    <lineage>
        <taxon>Bacteria</taxon>
        <taxon>Pseudomonadati</taxon>
        <taxon>Bacteroidota</taxon>
        <taxon>Flavobacteriia</taxon>
        <taxon>Flavobacteriales</taxon>
        <taxon>Flavobacteriaceae</taxon>
        <taxon>Tenacibaculum</taxon>
    </lineage>
</organism>
<evidence type="ECO:0000256" key="2">
    <source>
        <dbReference type="ARBA" id="ARBA00022670"/>
    </source>
</evidence>
<evidence type="ECO:0000256" key="6">
    <source>
        <dbReference type="ARBA" id="ARBA00022997"/>
    </source>
</evidence>
<dbReference type="PANTHER" id="PTHR43126:SF1">
    <property type="entry name" value="D-ALANYL-D-ALANINE DIPEPTIDASE"/>
    <property type="match status" value="1"/>
</dbReference>
<feature type="active site" description="Proton donor/acceptor" evidence="9">
    <location>
        <position position="202"/>
    </location>
</feature>
<dbReference type="PANTHER" id="PTHR43126">
    <property type="entry name" value="D-ALANYL-D-ALANINE DIPEPTIDASE"/>
    <property type="match status" value="1"/>
</dbReference>
<evidence type="ECO:0000256" key="11">
    <source>
        <dbReference type="SAM" id="SignalP"/>
    </source>
</evidence>
<keyword evidence="3 9" id="KW-0479">Metal-binding</keyword>
<dbReference type="PIRSF" id="PIRSF026671">
    <property type="entry name" value="AA_dipeptidase"/>
    <property type="match status" value="1"/>
</dbReference>
<evidence type="ECO:0000313" key="12">
    <source>
        <dbReference type="EMBL" id="CAL2074681.1"/>
    </source>
</evidence>
<evidence type="ECO:0000256" key="5">
    <source>
        <dbReference type="ARBA" id="ARBA00022833"/>
    </source>
</evidence>
<protein>
    <recommendedName>
        <fullName evidence="9 10">D-alanyl-D-alanine dipeptidase</fullName>
        <shortName evidence="9 10">D-Ala-D-Ala dipeptidase</shortName>
        <ecNumber evidence="9 10">3.4.13.22</ecNumber>
    </recommendedName>
</protein>
<dbReference type="EC" id="3.4.13.22" evidence="9 10"/>
<dbReference type="InterPro" id="IPR009045">
    <property type="entry name" value="Zn_M74/Hedgehog-like"/>
</dbReference>
<keyword evidence="4 9" id="KW-0378">Hydrolase</keyword>
<comment type="function">
    <text evidence="9 10">Catalyzes hydrolysis of the D-alanyl-D-alanine dipeptide.</text>
</comment>
<keyword evidence="8 10" id="KW-0961">Cell wall biogenesis/degradation</keyword>
<proteinExistence type="inferred from homology"/>
<feature type="binding site" evidence="9">
    <location>
        <position position="205"/>
    </location>
    <ligand>
        <name>Zn(2+)</name>
        <dbReference type="ChEBI" id="CHEBI:29105"/>
        <note>catalytic</note>
    </ligand>
</feature>
<feature type="site" description="Transition state stabilizer" evidence="9">
    <location>
        <position position="92"/>
    </location>
</feature>
<gene>
    <name evidence="12" type="primary">vanXB</name>
    <name evidence="12" type="ORF">T190607A01A_10048</name>
</gene>
<evidence type="ECO:0000256" key="8">
    <source>
        <dbReference type="ARBA" id="ARBA00023316"/>
    </source>
</evidence>
<evidence type="ECO:0000313" key="13">
    <source>
        <dbReference type="Proteomes" id="UP001497416"/>
    </source>
</evidence>
<dbReference type="Proteomes" id="UP001497416">
    <property type="component" value="Unassembled WGS sequence"/>
</dbReference>
<reference evidence="12 13" key="1">
    <citation type="submission" date="2024-05" db="EMBL/GenBank/DDBJ databases">
        <authorList>
            <person name="Duchaud E."/>
        </authorList>
    </citation>
    <scope>NUCLEOTIDE SEQUENCE [LARGE SCALE GENOMIC DNA]</scope>
    <source>
        <strain evidence="12">Ena-SAMPLE-TAB-13-05-2024-13:56:06:370-140302</strain>
    </source>
</reference>
<name>A0ABM9NQ36_9FLAO</name>
<evidence type="ECO:0000256" key="7">
    <source>
        <dbReference type="ARBA" id="ARBA00023049"/>
    </source>
</evidence>
<evidence type="ECO:0000256" key="1">
    <source>
        <dbReference type="ARBA" id="ARBA00001362"/>
    </source>
</evidence>
<evidence type="ECO:0000256" key="10">
    <source>
        <dbReference type="PIRNR" id="PIRNR026671"/>
    </source>
</evidence>
<keyword evidence="13" id="KW-1185">Reference proteome</keyword>
<dbReference type="CDD" id="cd14817">
    <property type="entry name" value="D-Ala-D-Ala_dipeptidase_VanX"/>
    <property type="match status" value="1"/>
</dbReference>
<dbReference type="Gene3D" id="3.30.1380.10">
    <property type="match status" value="1"/>
</dbReference>
<dbReference type="InterPro" id="IPR000755">
    <property type="entry name" value="A_A_dipeptidase"/>
</dbReference>
<keyword evidence="7 9" id="KW-0482">Metalloprotease</keyword>
<feature type="signal peptide" evidence="11">
    <location>
        <begin position="1"/>
        <end position="19"/>
    </location>
</feature>
<dbReference type="HAMAP" id="MF_01924">
    <property type="entry name" value="A_A_dipeptidase"/>
    <property type="match status" value="1"/>
</dbReference>
<dbReference type="EMBL" id="CAXIXY010000003">
    <property type="protein sequence ID" value="CAL2074681.1"/>
    <property type="molecule type" value="Genomic_DNA"/>
</dbReference>
<feature type="binding site" evidence="9">
    <location>
        <position position="144"/>
    </location>
    <ligand>
        <name>Zn(2+)</name>
        <dbReference type="ChEBI" id="CHEBI:29105"/>
        <note>catalytic</note>
    </ligand>
</feature>